<evidence type="ECO:0000313" key="1">
    <source>
        <dbReference type="EMBL" id="KAJ0090436.1"/>
    </source>
</evidence>
<sequence length="106" mass="11949">MEVFNTQQQQSSMSPSTTTSTSSSSVLEASDVSTPEELSEIVQLPSLGTSYESSECGNELVFVDSWYDYHYYYEEGYCGGEYFNDQMLSMQDSVITTGFEALLWEH</sequence>
<protein>
    <submittedName>
        <fullName evidence="1">Uncharacterized protein</fullName>
    </submittedName>
</protein>
<keyword evidence="2" id="KW-1185">Reference proteome</keyword>
<accession>A0ACC1AUU5</accession>
<gene>
    <name evidence="1" type="ORF">Patl1_13312</name>
</gene>
<dbReference type="EMBL" id="CM047904">
    <property type="protein sequence ID" value="KAJ0090436.1"/>
    <property type="molecule type" value="Genomic_DNA"/>
</dbReference>
<proteinExistence type="predicted"/>
<evidence type="ECO:0000313" key="2">
    <source>
        <dbReference type="Proteomes" id="UP001164250"/>
    </source>
</evidence>
<name>A0ACC1AUU5_9ROSI</name>
<dbReference type="Proteomes" id="UP001164250">
    <property type="component" value="Chromosome 8"/>
</dbReference>
<organism evidence="1 2">
    <name type="scientific">Pistacia atlantica</name>
    <dbReference type="NCBI Taxonomy" id="434234"/>
    <lineage>
        <taxon>Eukaryota</taxon>
        <taxon>Viridiplantae</taxon>
        <taxon>Streptophyta</taxon>
        <taxon>Embryophyta</taxon>
        <taxon>Tracheophyta</taxon>
        <taxon>Spermatophyta</taxon>
        <taxon>Magnoliopsida</taxon>
        <taxon>eudicotyledons</taxon>
        <taxon>Gunneridae</taxon>
        <taxon>Pentapetalae</taxon>
        <taxon>rosids</taxon>
        <taxon>malvids</taxon>
        <taxon>Sapindales</taxon>
        <taxon>Anacardiaceae</taxon>
        <taxon>Pistacia</taxon>
    </lineage>
</organism>
<reference evidence="2" key="1">
    <citation type="journal article" date="2023" name="G3 (Bethesda)">
        <title>Genome assembly and association tests identify interacting loci associated with vigor, precocity, and sex in interspecific pistachio rootstocks.</title>
        <authorList>
            <person name="Palmer W."/>
            <person name="Jacygrad E."/>
            <person name="Sagayaradj S."/>
            <person name="Cavanaugh K."/>
            <person name="Han R."/>
            <person name="Bertier L."/>
            <person name="Beede B."/>
            <person name="Kafkas S."/>
            <person name="Golino D."/>
            <person name="Preece J."/>
            <person name="Michelmore R."/>
        </authorList>
    </citation>
    <scope>NUCLEOTIDE SEQUENCE [LARGE SCALE GENOMIC DNA]</scope>
</reference>
<comment type="caution">
    <text evidence="1">The sequence shown here is derived from an EMBL/GenBank/DDBJ whole genome shotgun (WGS) entry which is preliminary data.</text>
</comment>